<gene>
    <name evidence="1" type="ORF">DSO57_1013853</name>
</gene>
<accession>A0ACC2U3X3</accession>
<proteinExistence type="predicted"/>
<dbReference type="EMBL" id="QTSX02001472">
    <property type="protein sequence ID" value="KAJ9081508.1"/>
    <property type="molecule type" value="Genomic_DNA"/>
</dbReference>
<sequence length="466" mass="54059">MDLPWEVLASLTAFLDKEEGKSLRQVSKYWNRAITPLLCRTLIYDPLETNREAHKSFLRRYGVCADKLVFGFLGLGNVSPLSEADVDFLLEHFPKLSSIEFNICEENPEKCAIGLRELGQGLPRLRQLELRGVIDRAILKILNPLFSKLRKVSLGQIYQRDGSAGDQRFHMSSLLPYLELSSVKDLSFFESENSASYDLLVQRFPSLDFLFYSWCCRQNNAWMLFDVKKMAIKQVWTEVGAGSEVSIDFDVKHFNPKARHSKVSHLPSEQLQYIQDSFDHDEGERNSELVLPPIKSLYMGGHAYDEKLAEFLEEKSDVPHIVLNIKHSDEVFNFPQIKFSSHCLVIKYTEGLASLLWASKWFPNLTALYLNGPIDENDLKDHEIQFESLRCFFTCHVQPSSFWERLLESSRGLKQVFLSTDDPSFDQLREDYPNLSFGYWSKESQRMKEYVSFFSPNKYFFYSIDL</sequence>
<keyword evidence="2" id="KW-1185">Reference proteome</keyword>
<name>A0ACC2U3X3_9FUNG</name>
<evidence type="ECO:0000313" key="1">
    <source>
        <dbReference type="EMBL" id="KAJ9081508.1"/>
    </source>
</evidence>
<protein>
    <submittedName>
        <fullName evidence="1">Uncharacterized protein</fullName>
    </submittedName>
</protein>
<reference evidence="1" key="1">
    <citation type="submission" date="2022-04" db="EMBL/GenBank/DDBJ databases">
        <title>Genome of the entomopathogenic fungus Entomophthora muscae.</title>
        <authorList>
            <person name="Elya C."/>
            <person name="Lovett B.R."/>
            <person name="Lee E."/>
            <person name="Macias A.M."/>
            <person name="Hajek A.E."/>
            <person name="De Bivort B.L."/>
            <person name="Kasson M.T."/>
            <person name="De Fine Licht H.H."/>
            <person name="Stajich J.E."/>
        </authorList>
    </citation>
    <scope>NUCLEOTIDE SEQUENCE</scope>
    <source>
        <strain evidence="1">Berkeley</strain>
    </source>
</reference>
<organism evidence="1 2">
    <name type="scientific">Entomophthora muscae</name>
    <dbReference type="NCBI Taxonomy" id="34485"/>
    <lineage>
        <taxon>Eukaryota</taxon>
        <taxon>Fungi</taxon>
        <taxon>Fungi incertae sedis</taxon>
        <taxon>Zoopagomycota</taxon>
        <taxon>Entomophthoromycotina</taxon>
        <taxon>Entomophthoromycetes</taxon>
        <taxon>Entomophthorales</taxon>
        <taxon>Entomophthoraceae</taxon>
        <taxon>Entomophthora</taxon>
    </lineage>
</organism>
<evidence type="ECO:0000313" key="2">
    <source>
        <dbReference type="Proteomes" id="UP001165960"/>
    </source>
</evidence>
<comment type="caution">
    <text evidence="1">The sequence shown here is derived from an EMBL/GenBank/DDBJ whole genome shotgun (WGS) entry which is preliminary data.</text>
</comment>
<dbReference type="Proteomes" id="UP001165960">
    <property type="component" value="Unassembled WGS sequence"/>
</dbReference>